<name>A0A1I1MV25_9ACTN</name>
<sequence length="54" mass="5845">MRVSGLGDLIALVTGTLGAAPGDRCGCAHRRDLLNKMFPLPRRLRTLRRATGRG</sequence>
<protein>
    <submittedName>
        <fullName evidence="1">Uncharacterized protein</fullName>
    </submittedName>
</protein>
<dbReference type="RefSeq" id="WP_175541413.1">
    <property type="nucleotide sequence ID" value="NZ_FOLM01000007.1"/>
</dbReference>
<reference evidence="1 2" key="1">
    <citation type="submission" date="2016-10" db="EMBL/GenBank/DDBJ databases">
        <authorList>
            <person name="de Groot N.N."/>
        </authorList>
    </citation>
    <scope>NUCLEOTIDE SEQUENCE [LARGE SCALE GENOMIC DNA]</scope>
    <source>
        <strain evidence="1 2">CGMCC 4.5739</strain>
    </source>
</reference>
<accession>A0A1I1MV25</accession>
<organism evidence="1 2">
    <name type="scientific">Streptomyces aidingensis</name>
    <dbReference type="NCBI Taxonomy" id="910347"/>
    <lineage>
        <taxon>Bacteria</taxon>
        <taxon>Bacillati</taxon>
        <taxon>Actinomycetota</taxon>
        <taxon>Actinomycetes</taxon>
        <taxon>Kitasatosporales</taxon>
        <taxon>Streptomycetaceae</taxon>
        <taxon>Streptomyces</taxon>
    </lineage>
</organism>
<dbReference type="AlphaFoldDB" id="A0A1I1MV25"/>
<keyword evidence="2" id="KW-1185">Reference proteome</keyword>
<dbReference type="STRING" id="910347.SAMN05421773_10770"/>
<evidence type="ECO:0000313" key="1">
    <source>
        <dbReference type="EMBL" id="SFC89015.1"/>
    </source>
</evidence>
<dbReference type="EMBL" id="FOLM01000007">
    <property type="protein sequence ID" value="SFC89015.1"/>
    <property type="molecule type" value="Genomic_DNA"/>
</dbReference>
<dbReference type="Proteomes" id="UP000199207">
    <property type="component" value="Unassembled WGS sequence"/>
</dbReference>
<evidence type="ECO:0000313" key="2">
    <source>
        <dbReference type="Proteomes" id="UP000199207"/>
    </source>
</evidence>
<gene>
    <name evidence="1" type="ORF">SAMN05421773_10770</name>
</gene>
<proteinExistence type="predicted"/>